<feature type="signal peptide" evidence="1">
    <location>
        <begin position="1"/>
        <end position="22"/>
    </location>
</feature>
<reference evidence="2 3" key="1">
    <citation type="submission" date="2021-03" db="EMBL/GenBank/DDBJ databases">
        <title>novel species isolated from a fishpond in China.</title>
        <authorList>
            <person name="Lu H."/>
            <person name="Cai Z."/>
        </authorList>
    </citation>
    <scope>NUCLEOTIDE SEQUENCE [LARGE SCALE GENOMIC DNA]</scope>
    <source>
        <strain evidence="2 3">JCM 31546</strain>
    </source>
</reference>
<keyword evidence="1" id="KW-0732">Signal</keyword>
<dbReference type="Proteomes" id="UP000664698">
    <property type="component" value="Unassembled WGS sequence"/>
</dbReference>
<evidence type="ECO:0000313" key="2">
    <source>
        <dbReference type="EMBL" id="MBN7802656.1"/>
    </source>
</evidence>
<protein>
    <recommendedName>
        <fullName evidence="4">T9SS type A sorting domain-containing protein</fullName>
    </recommendedName>
</protein>
<gene>
    <name evidence="2" type="ORF">J0A67_17400</name>
</gene>
<name>A0ABS3BWH9_9BACT</name>
<keyword evidence="3" id="KW-1185">Reference proteome</keyword>
<evidence type="ECO:0008006" key="4">
    <source>
        <dbReference type="Google" id="ProtNLM"/>
    </source>
</evidence>
<accession>A0ABS3BWH9</accession>
<comment type="caution">
    <text evidence="2">The sequence shown here is derived from an EMBL/GenBank/DDBJ whole genome shotgun (WGS) entry which is preliminary data.</text>
</comment>
<evidence type="ECO:0000313" key="3">
    <source>
        <dbReference type="Proteomes" id="UP000664698"/>
    </source>
</evidence>
<dbReference type="EMBL" id="JAFKCW010000004">
    <property type="protein sequence ID" value="MBN7802656.1"/>
    <property type="molecule type" value="Genomic_DNA"/>
</dbReference>
<organism evidence="2 3">
    <name type="scientific">Algoriphagus aestuariicola</name>
    <dbReference type="NCBI Taxonomy" id="1852016"/>
    <lineage>
        <taxon>Bacteria</taxon>
        <taxon>Pseudomonadati</taxon>
        <taxon>Bacteroidota</taxon>
        <taxon>Cytophagia</taxon>
        <taxon>Cytophagales</taxon>
        <taxon>Cyclobacteriaceae</taxon>
        <taxon>Algoriphagus</taxon>
    </lineage>
</organism>
<sequence length="1051" mass="109207">MRSKFHLLLLCLCFAFFSTKEAKGQCSACTATKTYTGSGGNVSNSSGNWSPTGAVSSGATIVRFNGTNASYNWTENNQFNLGGIVLQNGADLTLDRGNLGNNPSFAIQGACITIGAGSVLNLVYITELRNITICVEDGGKLIMDSRNATRNDYTLDGVQINLQGPNAQLEIGEADFILGSGGVDITGWTGTTSGVCPIATPNSGGSSGNISWTNESDGTEVCRLLTANNSCGPAGCDVVVNGGTVTGTIQGGSTICIRGNRTFAIDLQNRTDLTICVAAGVTFTGWFTGYNSSSKITVNVYGTTSGDLTLNNSQSSFNVLSGGRFNSYGTLSAQAGTVTNQGTISNGVQVSNSATYYNSGTQTGQVTLSNSAIYTNAGTQSGQVTLSNTSSFSNSGTSSNSVTLNNTATYSNSGVQSGNVTTNNPNTSYTITSAGSQTGGQINITNGTLSNQGTISRPIVVSGNGIFSNSGTLSGSLALSGSGAVSNSGTMNLSAFTFDTNTSGMSFTNASNASLTVSSSVTASGALNIQGNANFLQNLTLRTNSGLTNLTLSGNGNLVVGNTFDVAANSQVNLTNAANLSPGPTLTANTLNFSNDGGSSPRQFNVGENTAVRILDVATLQSGNSQLTIEGSFETGINVTDCKNTFVVSNNGGASPTRVQVRGEGVLDVTGSVSVSKHITAEDDGEVSISCNLVLENNGDNSLTVSDNVNLTVGGNTTLNKPMYVNGDATINLSGNLTLPNVASELVINDNSFFYVGGNTSVESPIRMNDNVTVTFDGNINLPNVGNAQIWTDDNADVLVTGNMTKSGGTVTVLKDSQLVFCNARLPDGTVSGQYPNASGSGMSISPSPAFYGGCRILPIEFASFQAEFIDSKRSAKLSWASTKEWGNSHFEIERAVNSIKTWEKIGEVAGQGYSEKPMEYFYEDMALPPSGGNVFYRIKQVDFDGSYSYSITRAIQAPAAGSREAWILFPNPSAGGAAIQIQPLGAELYLDEKITLSLITTVGEVKSGQATSPNEASSLLSEWMALYPPGIYLVQILWGSQSQQLKVIRK</sequence>
<proteinExistence type="predicted"/>
<evidence type="ECO:0000256" key="1">
    <source>
        <dbReference type="SAM" id="SignalP"/>
    </source>
</evidence>
<dbReference type="RefSeq" id="WP_206570670.1">
    <property type="nucleotide sequence ID" value="NZ_JAFKCW010000004.1"/>
</dbReference>
<feature type="chain" id="PRO_5047132474" description="T9SS type A sorting domain-containing protein" evidence="1">
    <location>
        <begin position="23"/>
        <end position="1051"/>
    </location>
</feature>